<dbReference type="Proteomes" id="UP001596058">
    <property type="component" value="Unassembled WGS sequence"/>
</dbReference>
<evidence type="ECO:0000256" key="3">
    <source>
        <dbReference type="RuleBase" id="RU362132"/>
    </source>
</evidence>
<dbReference type="Gene3D" id="3.40.50.970">
    <property type="match status" value="2"/>
</dbReference>
<dbReference type="CDD" id="cd00568">
    <property type="entry name" value="TPP_enzymes"/>
    <property type="match status" value="1"/>
</dbReference>
<dbReference type="PANTHER" id="PTHR18968:SF167">
    <property type="entry name" value="ACETOLACTATE SYNTHASE LARGE SUBUNIT ILVB2-RELATED"/>
    <property type="match status" value="1"/>
</dbReference>
<dbReference type="CDD" id="cd07035">
    <property type="entry name" value="TPP_PYR_POX_like"/>
    <property type="match status" value="1"/>
</dbReference>
<evidence type="ECO:0000256" key="2">
    <source>
        <dbReference type="ARBA" id="ARBA00023052"/>
    </source>
</evidence>
<evidence type="ECO:0000259" key="5">
    <source>
        <dbReference type="Pfam" id="PF02775"/>
    </source>
</evidence>
<dbReference type="Pfam" id="PF00205">
    <property type="entry name" value="TPP_enzyme_M"/>
    <property type="match status" value="1"/>
</dbReference>
<comment type="similarity">
    <text evidence="1 3">Belongs to the TPP enzyme family.</text>
</comment>
<keyword evidence="2 3" id="KW-0786">Thiamine pyrophosphate</keyword>
<evidence type="ECO:0000313" key="8">
    <source>
        <dbReference type="Proteomes" id="UP001596058"/>
    </source>
</evidence>
<comment type="caution">
    <text evidence="7">The sequence shown here is derived from an EMBL/GenBank/DDBJ whole genome shotgun (WGS) entry which is preliminary data.</text>
</comment>
<evidence type="ECO:0000259" key="4">
    <source>
        <dbReference type="Pfam" id="PF00205"/>
    </source>
</evidence>
<feature type="domain" description="Thiamine pyrophosphate enzyme N-terminal TPP-binding" evidence="6">
    <location>
        <begin position="2"/>
        <end position="121"/>
    </location>
</feature>
<reference evidence="8" key="1">
    <citation type="journal article" date="2019" name="Int. J. Syst. Evol. Microbiol.">
        <title>The Global Catalogue of Microorganisms (GCM) 10K type strain sequencing project: providing services to taxonomists for standard genome sequencing and annotation.</title>
        <authorList>
            <consortium name="The Broad Institute Genomics Platform"/>
            <consortium name="The Broad Institute Genome Sequencing Center for Infectious Disease"/>
            <person name="Wu L."/>
            <person name="Ma J."/>
        </authorList>
    </citation>
    <scope>NUCLEOTIDE SEQUENCE [LARGE SCALE GENOMIC DNA]</scope>
    <source>
        <strain evidence="8">CCUG 53903</strain>
    </source>
</reference>
<feature type="domain" description="Thiamine pyrophosphate enzyme central" evidence="4">
    <location>
        <begin position="193"/>
        <end position="324"/>
    </location>
</feature>
<dbReference type="InterPro" id="IPR045229">
    <property type="entry name" value="TPP_enz"/>
</dbReference>
<dbReference type="InterPro" id="IPR012001">
    <property type="entry name" value="Thiamin_PyroP_enz_TPP-bd_dom"/>
</dbReference>
<evidence type="ECO:0000259" key="6">
    <source>
        <dbReference type="Pfam" id="PF02776"/>
    </source>
</evidence>
<gene>
    <name evidence="7" type="ORF">ACFPZ3_28080</name>
</gene>
<accession>A0ABW1CSE3</accession>
<dbReference type="RefSeq" id="WP_379517238.1">
    <property type="nucleotide sequence ID" value="NZ_JBHSPA010000031.1"/>
</dbReference>
<dbReference type="Gene3D" id="3.40.50.1220">
    <property type="entry name" value="TPP-binding domain"/>
    <property type="match status" value="1"/>
</dbReference>
<sequence>MRTGGDLVAESLVALGATTVFGEPGQHALALFDALRRAPLRYVGCRTELGVAFAADGHARATGTVTPFMVSTGPGALATLPALMESRLACAPVVGISSQIPSDGLGGRRKGYLHELPDQAASFRGVATSVQVVRAASQIPSALAQAWEAALSVPQGPAWVEIPQDILLAPTDIPPVADLSVRPRTPLPRAELVRQAVQELDSASNPVILAGGGVSLSGAGPELLALAERLRSPVATTFAAKGVFPREHPLSLRSWLEDRFVTEFLEEADVLLVAGSGLGELSSNYHTMRPRGRVIHIEADAGKLEANTSGSLAVHADARATLGTLAVHADAKATLGALAAAVRPRQGDGRAEAAVADVLRRVHDRLSGHEQEFALLEAIPSGVLSFWDMTILTYWAWSAFPGHMWSAQGAGGLGYALPAAVGAAASGQRALAISGDGGAMYGLAELATMRQHDLDVTWLIVDDGGYGILREYMTGAFGTPTGTELARPDFAGLAASFGVPARVATPESLAGQLAAALAEPGPNVVVLHARPRMFAQT</sequence>
<dbReference type="InterPro" id="IPR029035">
    <property type="entry name" value="DHS-like_NAD/FAD-binding_dom"/>
</dbReference>
<dbReference type="SUPFAM" id="SSF52518">
    <property type="entry name" value="Thiamin diphosphate-binding fold (THDP-binding)"/>
    <property type="match status" value="2"/>
</dbReference>
<evidence type="ECO:0000313" key="7">
    <source>
        <dbReference type="EMBL" id="MFC5827736.1"/>
    </source>
</evidence>
<dbReference type="PANTHER" id="PTHR18968">
    <property type="entry name" value="THIAMINE PYROPHOSPHATE ENZYMES"/>
    <property type="match status" value="1"/>
</dbReference>
<dbReference type="InterPro" id="IPR012000">
    <property type="entry name" value="Thiamin_PyroP_enz_cen_dom"/>
</dbReference>
<dbReference type="EMBL" id="JBHSPA010000031">
    <property type="protein sequence ID" value="MFC5827736.1"/>
    <property type="molecule type" value="Genomic_DNA"/>
</dbReference>
<organism evidence="7 8">
    <name type="scientific">Nonomuraea insulae</name>
    <dbReference type="NCBI Taxonomy" id="1616787"/>
    <lineage>
        <taxon>Bacteria</taxon>
        <taxon>Bacillati</taxon>
        <taxon>Actinomycetota</taxon>
        <taxon>Actinomycetes</taxon>
        <taxon>Streptosporangiales</taxon>
        <taxon>Streptosporangiaceae</taxon>
        <taxon>Nonomuraea</taxon>
    </lineage>
</organism>
<feature type="domain" description="Thiamine pyrophosphate enzyme TPP-binding" evidence="5">
    <location>
        <begin position="394"/>
        <end position="525"/>
    </location>
</feature>
<dbReference type="SUPFAM" id="SSF52467">
    <property type="entry name" value="DHS-like NAD/FAD-binding domain"/>
    <property type="match status" value="1"/>
</dbReference>
<dbReference type="Pfam" id="PF02775">
    <property type="entry name" value="TPP_enzyme_C"/>
    <property type="match status" value="1"/>
</dbReference>
<dbReference type="InterPro" id="IPR011766">
    <property type="entry name" value="TPP_enzyme_TPP-bd"/>
</dbReference>
<dbReference type="InterPro" id="IPR029061">
    <property type="entry name" value="THDP-binding"/>
</dbReference>
<proteinExistence type="inferred from homology"/>
<name>A0ABW1CSE3_9ACTN</name>
<keyword evidence="8" id="KW-1185">Reference proteome</keyword>
<protein>
    <submittedName>
        <fullName evidence="7">Thiamine pyrophosphate-binding protein</fullName>
    </submittedName>
</protein>
<dbReference type="Pfam" id="PF02776">
    <property type="entry name" value="TPP_enzyme_N"/>
    <property type="match status" value="1"/>
</dbReference>
<evidence type="ECO:0000256" key="1">
    <source>
        <dbReference type="ARBA" id="ARBA00007812"/>
    </source>
</evidence>